<protein>
    <submittedName>
        <fullName evidence="1">Uncharacterized protein</fullName>
    </submittedName>
</protein>
<keyword evidence="2" id="KW-1185">Reference proteome</keyword>
<dbReference type="RefSeq" id="WP_306841767.1">
    <property type="nucleotide sequence ID" value="NZ_JAUSRL010000002.1"/>
</dbReference>
<evidence type="ECO:0000313" key="2">
    <source>
        <dbReference type="Proteomes" id="UP001235513"/>
    </source>
</evidence>
<name>A0ABT9SKZ0_9FLAO</name>
<dbReference type="EMBL" id="JAUSRL010000002">
    <property type="protein sequence ID" value="MDP9959155.1"/>
    <property type="molecule type" value="Genomic_DNA"/>
</dbReference>
<accession>A0ABT9SKZ0</accession>
<evidence type="ECO:0000313" key="1">
    <source>
        <dbReference type="EMBL" id="MDP9959155.1"/>
    </source>
</evidence>
<gene>
    <name evidence="1" type="ORF">J2T04_001034</name>
</gene>
<comment type="caution">
    <text evidence="1">The sequence shown here is derived from an EMBL/GenBank/DDBJ whole genome shotgun (WGS) entry which is preliminary data.</text>
</comment>
<proteinExistence type="predicted"/>
<organism evidence="1 2">
    <name type="scientific">Chryseobacterium lathyri</name>
    <dbReference type="NCBI Taxonomy" id="395933"/>
    <lineage>
        <taxon>Bacteria</taxon>
        <taxon>Pseudomonadati</taxon>
        <taxon>Bacteroidota</taxon>
        <taxon>Flavobacteriia</taxon>
        <taxon>Flavobacteriales</taxon>
        <taxon>Weeksellaceae</taxon>
        <taxon>Chryseobacterium group</taxon>
        <taxon>Chryseobacterium</taxon>
    </lineage>
</organism>
<sequence>MISDCGGGDFEILIVNGKEYGNVWGDYRVSCNGMMPLKNIKNEKLSFLDWYNQFLEKQIDYYEKYNLEKIENSLTEIEPNRRFIKPKHSFSLMKFFSKIFK</sequence>
<reference evidence="1 2" key="1">
    <citation type="submission" date="2023-07" db="EMBL/GenBank/DDBJ databases">
        <title>Sorghum-associated microbial communities from plants grown in Nebraska, USA.</title>
        <authorList>
            <person name="Schachtman D."/>
        </authorList>
    </citation>
    <scope>NUCLEOTIDE SEQUENCE [LARGE SCALE GENOMIC DNA]</scope>
    <source>
        <strain evidence="1 2">CC351</strain>
    </source>
</reference>
<dbReference type="Proteomes" id="UP001235513">
    <property type="component" value="Unassembled WGS sequence"/>
</dbReference>